<protein>
    <recommendedName>
        <fullName evidence="3">Abi-like protein</fullName>
    </recommendedName>
</protein>
<evidence type="ECO:0008006" key="3">
    <source>
        <dbReference type="Google" id="ProtNLM"/>
    </source>
</evidence>
<proteinExistence type="predicted"/>
<evidence type="ECO:0000313" key="1">
    <source>
        <dbReference type="EMBL" id="MFI2487548.1"/>
    </source>
</evidence>
<dbReference type="Proteomes" id="UP001611580">
    <property type="component" value="Unassembled WGS sequence"/>
</dbReference>
<dbReference type="EMBL" id="JBIRYI010000006">
    <property type="protein sequence ID" value="MFI2487548.1"/>
    <property type="molecule type" value="Genomic_DNA"/>
</dbReference>
<gene>
    <name evidence="1" type="ORF">ACH47X_11595</name>
</gene>
<evidence type="ECO:0000313" key="2">
    <source>
        <dbReference type="Proteomes" id="UP001611580"/>
    </source>
</evidence>
<accession>A0ABW7XJM4</accession>
<dbReference type="RefSeq" id="WP_397404361.1">
    <property type="nucleotide sequence ID" value="NZ_JBIRYI010000006.1"/>
</dbReference>
<organism evidence="1 2">
    <name type="scientific">Promicromonospora kroppenstedtii</name>
    <dbReference type="NCBI Taxonomy" id="440482"/>
    <lineage>
        <taxon>Bacteria</taxon>
        <taxon>Bacillati</taxon>
        <taxon>Actinomycetota</taxon>
        <taxon>Actinomycetes</taxon>
        <taxon>Micrococcales</taxon>
        <taxon>Promicromonosporaceae</taxon>
        <taxon>Promicromonospora</taxon>
    </lineage>
</organism>
<keyword evidence="2" id="KW-1185">Reference proteome</keyword>
<comment type="caution">
    <text evidence="1">The sequence shown here is derived from an EMBL/GenBank/DDBJ whole genome shotgun (WGS) entry which is preliminary data.</text>
</comment>
<name>A0ABW7XJM4_9MICO</name>
<sequence length="244" mass="27585">MAAPTLTATHHRAVANLLSPPRLAPYLRASGGNLRAALKLYQWNVEMSSAVYMMLHLVEVFLRNSIDKQLRAWNATQINPQTLRPHGRDWLLDPSHLVERVVRRDEIDKAARRARLAVRDSATSRRPVTHDDVLAQLAFGTWRFLLPGRDPGRQLLWREAIGGAFPGLRRPVRDLVRDVDRLHRLRNRVAHLEPLLVVAVVSLQLKAARRVLREIEPSAEAWLVSQQQVSTVAAQQPVAAPRNA</sequence>
<reference evidence="1 2" key="1">
    <citation type="submission" date="2024-10" db="EMBL/GenBank/DDBJ databases">
        <title>The Natural Products Discovery Center: Release of the First 8490 Sequenced Strains for Exploring Actinobacteria Biosynthetic Diversity.</title>
        <authorList>
            <person name="Kalkreuter E."/>
            <person name="Kautsar S.A."/>
            <person name="Yang D."/>
            <person name="Bader C.D."/>
            <person name="Teijaro C.N."/>
            <person name="Fluegel L."/>
            <person name="Davis C.M."/>
            <person name="Simpson J.R."/>
            <person name="Lauterbach L."/>
            <person name="Steele A.D."/>
            <person name="Gui C."/>
            <person name="Meng S."/>
            <person name="Li G."/>
            <person name="Viehrig K."/>
            <person name="Ye F."/>
            <person name="Su P."/>
            <person name="Kiefer A.F."/>
            <person name="Nichols A."/>
            <person name="Cepeda A.J."/>
            <person name="Yan W."/>
            <person name="Fan B."/>
            <person name="Jiang Y."/>
            <person name="Adhikari A."/>
            <person name="Zheng C.-J."/>
            <person name="Schuster L."/>
            <person name="Cowan T.M."/>
            <person name="Smanski M.J."/>
            <person name="Chevrette M.G."/>
            <person name="De Carvalho L.P.S."/>
            <person name="Shen B."/>
        </authorList>
    </citation>
    <scope>NUCLEOTIDE SEQUENCE [LARGE SCALE GENOMIC DNA]</scope>
    <source>
        <strain evidence="1 2">NPDC019481</strain>
    </source>
</reference>